<evidence type="ECO:0000313" key="2">
    <source>
        <dbReference type="EMBL" id="RVU25706.1"/>
    </source>
</evidence>
<dbReference type="Proteomes" id="UP000282832">
    <property type="component" value="Unassembled WGS sequence"/>
</dbReference>
<evidence type="ECO:0000256" key="1">
    <source>
        <dbReference type="SAM" id="Phobius"/>
    </source>
</evidence>
<dbReference type="InterPro" id="IPR007354">
    <property type="entry name" value="CruF-like"/>
</dbReference>
<keyword evidence="1" id="KW-0812">Transmembrane</keyword>
<feature type="transmembrane region" description="Helical" evidence="1">
    <location>
        <begin position="30"/>
        <end position="49"/>
    </location>
</feature>
<dbReference type="Pfam" id="PF04240">
    <property type="entry name" value="Caroten_synth"/>
    <property type="match status" value="1"/>
</dbReference>
<feature type="transmembrane region" description="Helical" evidence="1">
    <location>
        <begin position="128"/>
        <end position="147"/>
    </location>
</feature>
<dbReference type="EMBL" id="SACY01000002">
    <property type="protein sequence ID" value="RVU25706.1"/>
    <property type="molecule type" value="Genomic_DNA"/>
</dbReference>
<keyword evidence="3" id="KW-1185">Reference proteome</keyword>
<feature type="transmembrane region" description="Helical" evidence="1">
    <location>
        <begin position="7"/>
        <end position="24"/>
    </location>
</feature>
<proteinExistence type="predicted"/>
<reference evidence="2 3" key="1">
    <citation type="submission" date="2019-01" db="EMBL/GenBank/DDBJ databases">
        <authorList>
            <person name="Chen W.-M."/>
        </authorList>
    </citation>
    <scope>NUCLEOTIDE SEQUENCE [LARGE SCALE GENOMIC DNA]</scope>
    <source>
        <strain evidence="2 3">FSY-15</strain>
    </source>
</reference>
<protein>
    <submittedName>
        <fullName evidence="2">Carotenoid biosynthesis protein</fullName>
    </submittedName>
</protein>
<dbReference type="RefSeq" id="WP_127802860.1">
    <property type="nucleotide sequence ID" value="NZ_SACY01000002.1"/>
</dbReference>
<accession>A0A437PTY0</accession>
<feature type="transmembrane region" description="Helical" evidence="1">
    <location>
        <begin position="56"/>
        <end position="75"/>
    </location>
</feature>
<dbReference type="OrthoDB" id="9811293at2"/>
<dbReference type="PANTHER" id="PTHR39419">
    <property type="entry name" value="SLL0814 PROTEIN"/>
    <property type="match status" value="1"/>
</dbReference>
<organism evidence="2 3">
    <name type="scientific">Sandaracinomonas limnophila</name>
    <dbReference type="NCBI Taxonomy" id="1862386"/>
    <lineage>
        <taxon>Bacteria</taxon>
        <taxon>Pseudomonadati</taxon>
        <taxon>Bacteroidota</taxon>
        <taxon>Cytophagia</taxon>
        <taxon>Cytophagales</taxon>
        <taxon>Flectobacillaceae</taxon>
        <taxon>Sandaracinomonas</taxon>
    </lineage>
</organism>
<keyword evidence="1" id="KW-1133">Transmembrane helix</keyword>
<evidence type="ECO:0000313" key="3">
    <source>
        <dbReference type="Proteomes" id="UP000282832"/>
    </source>
</evidence>
<feature type="transmembrane region" description="Helical" evidence="1">
    <location>
        <begin position="95"/>
        <end position="116"/>
    </location>
</feature>
<dbReference type="PANTHER" id="PTHR39419:SF1">
    <property type="entry name" value="SLL0814 PROTEIN"/>
    <property type="match status" value="1"/>
</dbReference>
<dbReference type="AlphaFoldDB" id="A0A437PTY0"/>
<keyword evidence="1" id="KW-0472">Membrane</keyword>
<sequence length="210" mass="23908">MNPVYTKRFLIILYAAGLVGLSLPNYRSTFQSLCPYTLWITGFICLYFYPNKNLKTYLGFSLLFLSGYLIELAGIKSGKIFGEYAYGQTLGLQIANVPLVIGMNWLILLMGTNAVVEEWGFGGIFGKSALGAGLMTLLDLFIEPVAIHLDFWQWKLNQVPVQNFAAWWLVAFVFHFIYQQMELNIKSSLYRLVALLQFMFFIGLLVLTHN</sequence>
<name>A0A437PTY0_9BACT</name>
<gene>
    <name evidence="2" type="ORF">EOJ36_04630</name>
</gene>
<feature type="transmembrane region" description="Helical" evidence="1">
    <location>
        <begin position="189"/>
        <end position="207"/>
    </location>
</feature>
<comment type="caution">
    <text evidence="2">The sequence shown here is derived from an EMBL/GenBank/DDBJ whole genome shotgun (WGS) entry which is preliminary data.</text>
</comment>
<feature type="transmembrane region" description="Helical" evidence="1">
    <location>
        <begin position="159"/>
        <end position="177"/>
    </location>
</feature>